<feature type="transmembrane region" description="Helical" evidence="1">
    <location>
        <begin position="87"/>
        <end position="107"/>
    </location>
</feature>
<keyword evidence="1" id="KW-1133">Transmembrane helix</keyword>
<proteinExistence type="predicted"/>
<keyword evidence="1" id="KW-0472">Membrane</keyword>
<keyword evidence="2" id="KW-0496">Mitochondrion</keyword>
<keyword evidence="1" id="KW-0812">Transmembrane</keyword>
<evidence type="ECO:0000256" key="1">
    <source>
        <dbReference type="SAM" id="Phobius"/>
    </source>
</evidence>
<protein>
    <submittedName>
        <fullName evidence="2">Orf224</fullName>
    </submittedName>
</protein>
<dbReference type="AlphaFoldDB" id="A0A8F0K227"/>
<geneLocation type="mitochondrion" evidence="2"/>
<evidence type="ECO:0000313" key="2">
    <source>
        <dbReference type="EMBL" id="QWK44898.1"/>
    </source>
</evidence>
<accession>A0A8F0K227</accession>
<dbReference type="EMBL" id="MZ156063">
    <property type="protein sequence ID" value="QWK44898.1"/>
    <property type="molecule type" value="Genomic_DNA"/>
</dbReference>
<reference evidence="2" key="1">
    <citation type="journal article" date="2021" name="Genome Biol. Evol.">
        <title>Genomic rearrangements and sequence evolution across brown algal organelles.</title>
        <authorList>
            <person name="Starko S."/>
            <person name="Bringloe T.T."/>
            <person name="Gomez M.S."/>
            <person name="Darby H."/>
            <person name="Graham S.W."/>
            <person name="Martone P.T."/>
        </authorList>
    </citation>
    <scope>NUCLEOTIDE SEQUENCE</scope>
</reference>
<feature type="transmembrane region" description="Helical" evidence="1">
    <location>
        <begin position="12"/>
        <end position="33"/>
    </location>
</feature>
<name>A0A8F0K227_9PHAE</name>
<gene>
    <name evidence="2" type="primary">orf224</name>
</gene>
<organism evidence="2">
    <name type="scientific">Pseudochorda nagaii</name>
    <dbReference type="NCBI Taxonomy" id="74379"/>
    <lineage>
        <taxon>Eukaryota</taxon>
        <taxon>Sar</taxon>
        <taxon>Stramenopiles</taxon>
        <taxon>Ochrophyta</taxon>
        <taxon>PX clade</taxon>
        <taxon>Phaeophyceae</taxon>
        <taxon>Laminariales</taxon>
        <taxon>Pseudochordaceae</taxon>
        <taxon>Pseudochorda</taxon>
    </lineage>
</organism>
<sequence>MNDNSNIPFYQQIFNILYYMLLASIMLGLTYAMTQVALSAFDAVQDSKLALIDAETRMVTLKEGISEIFRKDKEVKSYSFESWTPVIISWTPFIIKYLISLFPIGLFKLPYIGKVITFVAWATTEASQIPVEPDNIRKAIGSVNNLIQNYDAITEATKVIAEAHTKLDQETFAHKNHLDTITDQLSNLRAKVDFMYLETSQIAPGRGAALPMRSSDAVLGSPDN</sequence>